<dbReference type="EMBL" id="SOZD01000001">
    <property type="protein sequence ID" value="TFF27083.1"/>
    <property type="molecule type" value="Genomic_DNA"/>
</dbReference>
<comment type="pathway">
    <text evidence="4">Amino-acid biosynthesis.</text>
</comment>
<sequence>MQVVPVLDIKNSLVVRGVMGERANYRPIETPLSASPEPLDVAEGLMALHPFGTLYIADLDAIEGHGDAGRGRGEADTALIQSLLAAYPGTTIWLDAGVRTCVEAARIAAMSGLLAVVGSESVDGVESLRRLALTADFALSLDFRADAFLGPREILDDDSLWPETLIVMTLAKVGSGAGPDFERLAAVKARAGARRVFAAGGVRGPEDLRALADMGIAGALVATALHDGRISAADLASLGG</sequence>
<evidence type="ECO:0000256" key="4">
    <source>
        <dbReference type="ARBA" id="ARBA00029440"/>
    </source>
</evidence>
<dbReference type="InterPro" id="IPR044524">
    <property type="entry name" value="Isoase_HisA-like"/>
</dbReference>
<evidence type="ECO:0000313" key="6">
    <source>
        <dbReference type="EMBL" id="TFF27083.1"/>
    </source>
</evidence>
<reference evidence="6 7" key="1">
    <citation type="submission" date="2019-03" db="EMBL/GenBank/DDBJ databases">
        <title>Jiella endophytica sp. nov., a novel endophytic bacterium isolated from root of Ficus microcarpa Linn. f.</title>
        <authorList>
            <person name="Tuo L."/>
        </authorList>
    </citation>
    <scope>NUCLEOTIDE SEQUENCE [LARGE SCALE GENOMIC DNA]</scope>
    <source>
        <strain evidence="6 7">CBS5Q-3</strain>
    </source>
</reference>
<gene>
    <name evidence="6" type="ORF">E3C22_00955</name>
</gene>
<dbReference type="InterPro" id="IPR011060">
    <property type="entry name" value="RibuloseP-bd_barrel"/>
</dbReference>
<dbReference type="GO" id="GO:0000105">
    <property type="term" value="P:L-histidine biosynthetic process"/>
    <property type="evidence" value="ECO:0007669"/>
    <property type="project" value="UniProtKB-KW"/>
</dbReference>
<name>A0A4Y8RSV6_9HYPH</name>
<comment type="similarity">
    <text evidence="1 5">Belongs to the HisA/HisF family.</text>
</comment>
<dbReference type="PANTHER" id="PTHR43090">
    <property type="entry name" value="1-(5-PHOSPHORIBOSYL)-5-[(5-PHOSPHORIBOSYLAMINO)METHYLIDENEAMINO] IMIDAZOLE-4-CARBOXAMIDE ISOMERASE"/>
    <property type="match status" value="1"/>
</dbReference>
<dbReference type="GO" id="GO:0005737">
    <property type="term" value="C:cytoplasm"/>
    <property type="evidence" value="ECO:0007669"/>
    <property type="project" value="TreeGrafter"/>
</dbReference>
<evidence type="ECO:0000256" key="2">
    <source>
        <dbReference type="ARBA" id="ARBA00022605"/>
    </source>
</evidence>
<accession>A0A4Y8RSV6</accession>
<dbReference type="Gene3D" id="3.20.20.70">
    <property type="entry name" value="Aldolase class I"/>
    <property type="match status" value="1"/>
</dbReference>
<dbReference type="InterPro" id="IPR006062">
    <property type="entry name" value="His_biosynth"/>
</dbReference>
<comment type="caution">
    <text evidence="6">The sequence shown here is derived from an EMBL/GenBank/DDBJ whole genome shotgun (WGS) entry which is preliminary data.</text>
</comment>
<dbReference type="GO" id="GO:0003949">
    <property type="term" value="F:1-(5-phosphoribosyl)-5-[(5-phosphoribosylamino)methylideneamino]imidazole-4-carboxamide isomerase activity"/>
    <property type="evidence" value="ECO:0007669"/>
    <property type="project" value="InterPro"/>
</dbReference>
<dbReference type="GO" id="GO:0000162">
    <property type="term" value="P:L-tryptophan biosynthetic process"/>
    <property type="evidence" value="ECO:0007669"/>
    <property type="project" value="TreeGrafter"/>
</dbReference>
<keyword evidence="3 5" id="KW-0368">Histidine biosynthesis</keyword>
<dbReference type="OrthoDB" id="8535539at2"/>
<proteinExistence type="inferred from homology"/>
<dbReference type="RefSeq" id="WP_134759345.1">
    <property type="nucleotide sequence ID" value="NZ_SOZD01000001.1"/>
</dbReference>
<dbReference type="Pfam" id="PF00977">
    <property type="entry name" value="His_biosynth"/>
    <property type="match status" value="1"/>
</dbReference>
<keyword evidence="2 5" id="KW-0028">Amino-acid biosynthesis</keyword>
<evidence type="ECO:0000256" key="3">
    <source>
        <dbReference type="ARBA" id="ARBA00023102"/>
    </source>
</evidence>
<dbReference type="CDD" id="cd04723">
    <property type="entry name" value="HisA_HisF"/>
    <property type="match status" value="1"/>
</dbReference>
<dbReference type="Proteomes" id="UP000298179">
    <property type="component" value="Unassembled WGS sequence"/>
</dbReference>
<evidence type="ECO:0000313" key="7">
    <source>
        <dbReference type="Proteomes" id="UP000298179"/>
    </source>
</evidence>
<dbReference type="InterPro" id="IPR013785">
    <property type="entry name" value="Aldolase_TIM"/>
</dbReference>
<dbReference type="PANTHER" id="PTHR43090:SF2">
    <property type="entry name" value="1-(5-PHOSPHORIBOSYL)-5-[(5-PHOSPHORIBOSYLAMINO)METHYLIDENEAMINO] IMIDAZOLE-4-CARBOXAMIDE ISOMERASE"/>
    <property type="match status" value="1"/>
</dbReference>
<evidence type="ECO:0000256" key="5">
    <source>
        <dbReference type="RuleBase" id="RU003657"/>
    </source>
</evidence>
<protein>
    <submittedName>
        <fullName evidence="6">Nickel transporter</fullName>
    </submittedName>
</protein>
<dbReference type="AlphaFoldDB" id="A0A4Y8RSV6"/>
<organism evidence="6 7">
    <name type="scientific">Jiella endophytica</name>
    <dbReference type="NCBI Taxonomy" id="2558362"/>
    <lineage>
        <taxon>Bacteria</taxon>
        <taxon>Pseudomonadati</taxon>
        <taxon>Pseudomonadota</taxon>
        <taxon>Alphaproteobacteria</taxon>
        <taxon>Hyphomicrobiales</taxon>
        <taxon>Aurantimonadaceae</taxon>
        <taxon>Jiella</taxon>
    </lineage>
</organism>
<dbReference type="SUPFAM" id="SSF51366">
    <property type="entry name" value="Ribulose-phoshate binding barrel"/>
    <property type="match status" value="1"/>
</dbReference>
<keyword evidence="7" id="KW-1185">Reference proteome</keyword>
<evidence type="ECO:0000256" key="1">
    <source>
        <dbReference type="ARBA" id="ARBA00009667"/>
    </source>
</evidence>